<comment type="caution">
    <text evidence="3">The sequence shown here is derived from an EMBL/GenBank/DDBJ whole genome shotgun (WGS) entry which is preliminary data.</text>
</comment>
<reference evidence="3 4" key="1">
    <citation type="submission" date="2017-10" db="EMBL/GenBank/DDBJ databases">
        <title>Draft genome of Longimonas halophila.</title>
        <authorList>
            <person name="Goh K.M."/>
            <person name="Shamsir M.S."/>
            <person name="Lim S.W."/>
        </authorList>
    </citation>
    <scope>NUCLEOTIDE SEQUENCE [LARGE SCALE GENOMIC DNA]</scope>
    <source>
        <strain evidence="3 4">KCTC 42399</strain>
    </source>
</reference>
<sequence length="159" mass="16630">MRIIKNFSTAMTLSLRQSRAVQLLFVGVLSLGLLVQTGCDSESNLVEVPELPTPETPTAPSGLEAASGDSEVELVWDTVDPVDSYIVSYSVYRTTSSGGALPEEPVATGVSGGSYTDAELENGTTYYYRVTSTTGGGEAESEASNEAAVTPFAGPPDRP</sequence>
<dbReference type="InterPro" id="IPR036116">
    <property type="entry name" value="FN3_sf"/>
</dbReference>
<dbReference type="Gene3D" id="2.60.40.10">
    <property type="entry name" value="Immunoglobulins"/>
    <property type="match status" value="1"/>
</dbReference>
<name>A0A2H3NNR8_9BACT</name>
<proteinExistence type="predicted"/>
<keyword evidence="4" id="KW-1185">Reference proteome</keyword>
<feature type="region of interest" description="Disordered" evidence="1">
    <location>
        <begin position="48"/>
        <end position="69"/>
    </location>
</feature>
<dbReference type="InterPro" id="IPR003961">
    <property type="entry name" value="FN3_dom"/>
</dbReference>
<evidence type="ECO:0000256" key="1">
    <source>
        <dbReference type="SAM" id="MobiDB-lite"/>
    </source>
</evidence>
<organism evidence="3 4">
    <name type="scientific">Longimonas halophila</name>
    <dbReference type="NCBI Taxonomy" id="1469170"/>
    <lineage>
        <taxon>Bacteria</taxon>
        <taxon>Pseudomonadati</taxon>
        <taxon>Rhodothermota</taxon>
        <taxon>Rhodothermia</taxon>
        <taxon>Rhodothermales</taxon>
        <taxon>Salisaetaceae</taxon>
        <taxon>Longimonas</taxon>
    </lineage>
</organism>
<dbReference type="PROSITE" id="PS50853">
    <property type="entry name" value="FN3"/>
    <property type="match status" value="1"/>
</dbReference>
<dbReference type="SUPFAM" id="SSF49265">
    <property type="entry name" value="Fibronectin type III"/>
    <property type="match status" value="1"/>
</dbReference>
<evidence type="ECO:0000313" key="4">
    <source>
        <dbReference type="Proteomes" id="UP000221024"/>
    </source>
</evidence>
<dbReference type="AlphaFoldDB" id="A0A2H3NNR8"/>
<dbReference type="Pfam" id="PF00041">
    <property type="entry name" value="fn3"/>
    <property type="match status" value="1"/>
</dbReference>
<dbReference type="Proteomes" id="UP000221024">
    <property type="component" value="Unassembled WGS sequence"/>
</dbReference>
<dbReference type="SMART" id="SM00060">
    <property type="entry name" value="FN3"/>
    <property type="match status" value="1"/>
</dbReference>
<gene>
    <name evidence="3" type="ORF">CRI93_02695</name>
</gene>
<evidence type="ECO:0000259" key="2">
    <source>
        <dbReference type="PROSITE" id="PS50853"/>
    </source>
</evidence>
<feature type="domain" description="Fibronectin type-III" evidence="2">
    <location>
        <begin position="56"/>
        <end position="156"/>
    </location>
</feature>
<protein>
    <recommendedName>
        <fullName evidence="2">Fibronectin type-III domain-containing protein</fullName>
    </recommendedName>
</protein>
<evidence type="ECO:0000313" key="3">
    <source>
        <dbReference type="EMBL" id="PEN08684.1"/>
    </source>
</evidence>
<dbReference type="EMBL" id="PDEP01000002">
    <property type="protein sequence ID" value="PEN08684.1"/>
    <property type="molecule type" value="Genomic_DNA"/>
</dbReference>
<dbReference type="CDD" id="cd00063">
    <property type="entry name" value="FN3"/>
    <property type="match status" value="1"/>
</dbReference>
<dbReference type="InterPro" id="IPR013783">
    <property type="entry name" value="Ig-like_fold"/>
</dbReference>
<accession>A0A2H3NNR8</accession>
<feature type="region of interest" description="Disordered" evidence="1">
    <location>
        <begin position="133"/>
        <end position="159"/>
    </location>
</feature>